<dbReference type="AlphaFoldDB" id="D7DWD5"/>
<dbReference type="KEGG" id="naz:Aazo_1974"/>
<dbReference type="HOGENOM" id="CLU_2207301_0_0_3"/>
<gene>
    <name evidence="1" type="ordered locus">Aazo_1974</name>
</gene>
<organism evidence="1 2">
    <name type="scientific">Nostoc azollae (strain 0708)</name>
    <name type="common">Anabaena azollae (strain 0708)</name>
    <dbReference type="NCBI Taxonomy" id="551115"/>
    <lineage>
        <taxon>Bacteria</taxon>
        <taxon>Bacillati</taxon>
        <taxon>Cyanobacteriota</taxon>
        <taxon>Cyanophyceae</taxon>
        <taxon>Nostocales</taxon>
        <taxon>Nostocaceae</taxon>
        <taxon>Trichormus</taxon>
    </lineage>
</organism>
<name>D7DWD5_NOSA0</name>
<dbReference type="EMBL" id="CP002059">
    <property type="protein sequence ID" value="ADI64052.1"/>
    <property type="molecule type" value="Genomic_DNA"/>
</dbReference>
<proteinExistence type="predicted"/>
<protein>
    <submittedName>
        <fullName evidence="1">Uncharacterized protein</fullName>
    </submittedName>
</protein>
<dbReference type="Proteomes" id="UP000001511">
    <property type="component" value="Chromosome"/>
</dbReference>
<dbReference type="PROSITE" id="PS51257">
    <property type="entry name" value="PROKAR_LIPOPROTEIN"/>
    <property type="match status" value="1"/>
</dbReference>
<evidence type="ECO:0000313" key="1">
    <source>
        <dbReference type="EMBL" id="ADI64052.1"/>
    </source>
</evidence>
<keyword evidence="2" id="KW-1185">Reference proteome</keyword>
<reference evidence="1 2" key="1">
    <citation type="journal article" date="2010" name="PLoS ONE">
        <title>Genome erosion in a nitrogen-fixing vertically transmitted endosymbiotic multicellular cyanobacterium.</title>
        <authorList>
            <person name="Ran L."/>
            <person name="Larsson J."/>
            <person name="Vigil-Stenman T."/>
            <person name="Nylander J.A."/>
            <person name="Ininbergs K."/>
            <person name="Zheng W.W."/>
            <person name="Lapidus A."/>
            <person name="Lowry S."/>
            <person name="Haselkorn R."/>
            <person name="Bergman B."/>
        </authorList>
    </citation>
    <scope>NUCLEOTIDE SEQUENCE [LARGE SCALE GENOMIC DNA]</scope>
    <source>
        <strain evidence="1 2">0708</strain>
    </source>
</reference>
<accession>D7DWD5</accession>
<evidence type="ECO:0000313" key="2">
    <source>
        <dbReference type="Proteomes" id="UP000001511"/>
    </source>
</evidence>
<sequence>MASATLRYQYDISPSFTRLQSTSQTIYIIIASSCGQVPVRNINANVNLRDILIAWHKRSHRVPASSTGLTLGKKMNLCVNLVYKVVPAGVPTYLVAVGNKQKNILVV</sequence>
<dbReference type="RefSeq" id="WP_013191069.1">
    <property type="nucleotide sequence ID" value="NC_014248.1"/>
</dbReference>